<dbReference type="PROSITE" id="PS50014">
    <property type="entry name" value="BROMODOMAIN_2"/>
    <property type="match status" value="1"/>
</dbReference>
<feature type="compositionally biased region" description="Polar residues" evidence="5">
    <location>
        <begin position="12"/>
        <end position="25"/>
    </location>
</feature>
<accession>A0A7J7IJ85</accession>
<dbReference type="SUPFAM" id="SSF47370">
    <property type="entry name" value="Bromodomain"/>
    <property type="match status" value="1"/>
</dbReference>
<proteinExistence type="predicted"/>
<dbReference type="SMART" id="SM00297">
    <property type="entry name" value="BROMO"/>
    <property type="match status" value="1"/>
</dbReference>
<dbReference type="InterPro" id="IPR036427">
    <property type="entry name" value="Bromodomain-like_sf"/>
</dbReference>
<dbReference type="InterPro" id="IPR022702">
    <property type="entry name" value="Cytosine_MeTrfase1_RFD"/>
</dbReference>
<dbReference type="CDD" id="cd04369">
    <property type="entry name" value="Bromodomain"/>
    <property type="match status" value="1"/>
</dbReference>
<evidence type="ECO:0000313" key="8">
    <source>
        <dbReference type="Proteomes" id="UP000530660"/>
    </source>
</evidence>
<evidence type="ECO:0000256" key="2">
    <source>
        <dbReference type="ARBA" id="ARBA00023117"/>
    </source>
</evidence>
<sequence length="513" mass="57031">MASVTGIGEDTTVLSSRSPESTLSNVPERYNLPGDSGDAKKQRRLVQFSFFCPDRLRPDHDTLSEALVHLDVLDEQDPPQVFAIGWLCSCEEDALASRIERLAVEGQLAEHYGTSSLPQALESALSGLIERQSSTGQVPSRMPVLKGTPIGPIRSWCIQFGMEPRIYVETDDAWYHVVYYDASPEYAPYFESARSKFEVAVRADLLCAKTPGTRIRPAVDLTYGYVTFSLTLPFAGMRSYDEEQVHEVAGFLLEQATELDSYLPESHFLSVVARRQALGGAPSRSLSGQVLSEERRRRMMRQLLHILADICRRHDARELRELSNAHKYPGYDQVVSVPLDLNLIMHRLQTGEFYAPDSPSDVVRDIRQVFMNCRLYMQGLDRESQKVLIRATRIEHLFDEQLIRIETAIQQDTISDSSLLPAIPGMLGTQSMGSAQADYNRAMIDGIAPDDTSVEVRGPGLGAGANVDISMDLDSALFVNPSDEVTRIGGQEAGALPKRTHWKASKAVRNSLP</sequence>
<evidence type="ECO:0000256" key="3">
    <source>
        <dbReference type="ARBA" id="ARBA00023242"/>
    </source>
</evidence>
<protein>
    <recommendedName>
        <fullName evidence="6">Bromo domain-containing protein</fullName>
    </recommendedName>
</protein>
<dbReference type="AlphaFoldDB" id="A0A7J7IJ85"/>
<dbReference type="Gene3D" id="1.20.920.10">
    <property type="entry name" value="Bromodomain-like"/>
    <property type="match status" value="1"/>
</dbReference>
<dbReference type="InterPro" id="IPR001487">
    <property type="entry name" value="Bromodomain"/>
</dbReference>
<name>A0A7J7IJ85_9RHOD</name>
<dbReference type="OrthoDB" id="2798at2759"/>
<dbReference type="GO" id="GO:0005634">
    <property type="term" value="C:nucleus"/>
    <property type="evidence" value="ECO:0007669"/>
    <property type="project" value="UniProtKB-SubCell"/>
</dbReference>
<keyword evidence="8" id="KW-1185">Reference proteome</keyword>
<feature type="domain" description="Bromo" evidence="6">
    <location>
        <begin position="311"/>
        <end position="376"/>
    </location>
</feature>
<keyword evidence="3" id="KW-0539">Nucleus</keyword>
<dbReference type="EMBL" id="VWRR01000008">
    <property type="protein sequence ID" value="KAF6003153.1"/>
    <property type="molecule type" value="Genomic_DNA"/>
</dbReference>
<feature type="region of interest" description="Disordered" evidence="5">
    <location>
        <begin position="1"/>
        <end position="38"/>
    </location>
</feature>
<gene>
    <name evidence="7" type="ORF">F1559_004693</name>
</gene>
<evidence type="ECO:0000256" key="5">
    <source>
        <dbReference type="SAM" id="MobiDB-lite"/>
    </source>
</evidence>
<reference evidence="7 8" key="1">
    <citation type="journal article" date="2020" name="J. Phycol.">
        <title>Comparative genome analysis reveals Cyanidiococcus gen. nov., a new extremophilic red algal genus sister to Cyanidioschyzon (Cyanidioschyzonaceae, Rhodophyta).</title>
        <authorList>
            <person name="Liu S.-L."/>
            <person name="Chiang Y.-R."/>
            <person name="Yoon H.S."/>
            <person name="Fu H.-Y."/>
        </authorList>
    </citation>
    <scope>NUCLEOTIDE SEQUENCE [LARGE SCALE GENOMIC DNA]</scope>
    <source>
        <strain evidence="7 8">THAL066</strain>
    </source>
</reference>
<evidence type="ECO:0000256" key="1">
    <source>
        <dbReference type="ARBA" id="ARBA00004123"/>
    </source>
</evidence>
<evidence type="ECO:0000259" key="6">
    <source>
        <dbReference type="PROSITE" id="PS50014"/>
    </source>
</evidence>
<organism evidence="7 8">
    <name type="scientific">Cyanidiococcus yangmingshanensis</name>
    <dbReference type="NCBI Taxonomy" id="2690220"/>
    <lineage>
        <taxon>Eukaryota</taxon>
        <taxon>Rhodophyta</taxon>
        <taxon>Bangiophyceae</taxon>
        <taxon>Cyanidiales</taxon>
        <taxon>Cyanidiaceae</taxon>
        <taxon>Cyanidiococcus</taxon>
    </lineage>
</organism>
<dbReference type="Pfam" id="PF00439">
    <property type="entry name" value="Bromodomain"/>
    <property type="match status" value="1"/>
</dbReference>
<dbReference type="Pfam" id="PF12047">
    <property type="entry name" value="DNMT1-RFD"/>
    <property type="match status" value="1"/>
</dbReference>
<comment type="subcellular location">
    <subcellularLocation>
        <location evidence="1">Nucleus</location>
    </subcellularLocation>
</comment>
<dbReference type="Proteomes" id="UP000530660">
    <property type="component" value="Unassembled WGS sequence"/>
</dbReference>
<evidence type="ECO:0000256" key="4">
    <source>
        <dbReference type="PROSITE-ProRule" id="PRU00035"/>
    </source>
</evidence>
<evidence type="ECO:0000313" key="7">
    <source>
        <dbReference type="EMBL" id="KAF6003153.1"/>
    </source>
</evidence>
<keyword evidence="2 4" id="KW-0103">Bromodomain</keyword>
<comment type="caution">
    <text evidence="7">The sequence shown here is derived from an EMBL/GenBank/DDBJ whole genome shotgun (WGS) entry which is preliminary data.</text>
</comment>